<reference evidence="2 3" key="1">
    <citation type="submission" date="2019-03" db="EMBL/GenBank/DDBJ databases">
        <title>First draft genome of Liparis tanakae, snailfish: a comprehensive survey of snailfish specific genes.</title>
        <authorList>
            <person name="Kim W."/>
            <person name="Song I."/>
            <person name="Jeong J.-H."/>
            <person name="Kim D."/>
            <person name="Kim S."/>
            <person name="Ryu S."/>
            <person name="Song J.Y."/>
            <person name="Lee S.K."/>
        </authorList>
    </citation>
    <scope>NUCLEOTIDE SEQUENCE [LARGE SCALE GENOMIC DNA]</scope>
    <source>
        <tissue evidence="2">Muscle</tissue>
    </source>
</reference>
<dbReference type="EMBL" id="SRLO01000051">
    <property type="protein sequence ID" value="TNN80762.1"/>
    <property type="molecule type" value="Genomic_DNA"/>
</dbReference>
<feature type="region of interest" description="Disordered" evidence="1">
    <location>
        <begin position="1"/>
        <end position="36"/>
    </location>
</feature>
<keyword evidence="3" id="KW-1185">Reference proteome</keyword>
<organism evidence="2 3">
    <name type="scientific">Liparis tanakae</name>
    <name type="common">Tanaka's snailfish</name>
    <dbReference type="NCBI Taxonomy" id="230148"/>
    <lineage>
        <taxon>Eukaryota</taxon>
        <taxon>Metazoa</taxon>
        <taxon>Chordata</taxon>
        <taxon>Craniata</taxon>
        <taxon>Vertebrata</taxon>
        <taxon>Euteleostomi</taxon>
        <taxon>Actinopterygii</taxon>
        <taxon>Neopterygii</taxon>
        <taxon>Teleostei</taxon>
        <taxon>Neoteleostei</taxon>
        <taxon>Acanthomorphata</taxon>
        <taxon>Eupercaria</taxon>
        <taxon>Perciformes</taxon>
        <taxon>Cottioidei</taxon>
        <taxon>Cottales</taxon>
        <taxon>Liparidae</taxon>
        <taxon>Liparis</taxon>
    </lineage>
</organism>
<comment type="caution">
    <text evidence="2">The sequence shown here is derived from an EMBL/GenBank/DDBJ whole genome shotgun (WGS) entry which is preliminary data.</text>
</comment>
<evidence type="ECO:0000313" key="2">
    <source>
        <dbReference type="EMBL" id="TNN80762.1"/>
    </source>
</evidence>
<sequence length="252" mass="27593">MTVPSQLSLGTKQKAHQEQDKRKRRRGEDGPRHSCSVIRPLDEVSALEHEEGGCCYAPLDLSISTQSSRIHQLQLIPSAHQPPPGLHSTGGSISLLIGAVALNYKSPHRVQRLRGTLAVVEALQQTIPPQPVPLRSQAWRRQRSYCPRLLRQSLPELGDGCDCSAALLSTAARGCNRVEATLMSSKGTIQGGLGPPLRIQEEDLGKGNHEELQPKAHTATQLCVDDPWKKKLLCEDCGAVQHRLAYSQYSAQ</sequence>
<feature type="compositionally biased region" description="Polar residues" evidence="1">
    <location>
        <begin position="1"/>
        <end position="11"/>
    </location>
</feature>
<dbReference type="Proteomes" id="UP000314294">
    <property type="component" value="Unassembled WGS sequence"/>
</dbReference>
<proteinExistence type="predicted"/>
<evidence type="ECO:0000256" key="1">
    <source>
        <dbReference type="SAM" id="MobiDB-lite"/>
    </source>
</evidence>
<protein>
    <submittedName>
        <fullName evidence="2">Uncharacterized protein</fullName>
    </submittedName>
</protein>
<dbReference type="AlphaFoldDB" id="A0A4Z2ITX1"/>
<accession>A0A4Z2ITX1</accession>
<gene>
    <name evidence="2" type="ORF">EYF80_008996</name>
</gene>
<feature type="compositionally biased region" description="Basic and acidic residues" evidence="1">
    <location>
        <begin position="15"/>
        <end position="32"/>
    </location>
</feature>
<evidence type="ECO:0000313" key="3">
    <source>
        <dbReference type="Proteomes" id="UP000314294"/>
    </source>
</evidence>
<name>A0A4Z2ITX1_9TELE</name>